<comment type="caution">
    <text evidence="2">The sequence shown here is derived from an EMBL/GenBank/DDBJ whole genome shotgun (WGS) entry which is preliminary data.</text>
</comment>
<dbReference type="EMBL" id="JAPXFL010000007">
    <property type="protein sequence ID" value="KAK9503867.1"/>
    <property type="molecule type" value="Genomic_DNA"/>
</dbReference>
<accession>A0AAW1CZZ8</accession>
<dbReference type="SMART" id="SM00696">
    <property type="entry name" value="DM9"/>
    <property type="match status" value="2"/>
</dbReference>
<reference evidence="2 3" key="1">
    <citation type="submission" date="2022-12" db="EMBL/GenBank/DDBJ databases">
        <title>Chromosome-level genome assembly of true bugs.</title>
        <authorList>
            <person name="Ma L."/>
            <person name="Li H."/>
        </authorList>
    </citation>
    <scope>NUCLEOTIDE SEQUENCE [LARGE SCALE GENOMIC DNA]</scope>
    <source>
        <strain evidence="2">Lab_2022b</strain>
    </source>
</reference>
<evidence type="ECO:0000313" key="2">
    <source>
        <dbReference type="EMBL" id="KAK9503867.1"/>
    </source>
</evidence>
<proteinExistence type="predicted"/>
<gene>
    <name evidence="2" type="ORF">O3M35_010335</name>
</gene>
<organism evidence="2 3">
    <name type="scientific">Rhynocoris fuscipes</name>
    <dbReference type="NCBI Taxonomy" id="488301"/>
    <lineage>
        <taxon>Eukaryota</taxon>
        <taxon>Metazoa</taxon>
        <taxon>Ecdysozoa</taxon>
        <taxon>Arthropoda</taxon>
        <taxon>Hexapoda</taxon>
        <taxon>Insecta</taxon>
        <taxon>Pterygota</taxon>
        <taxon>Neoptera</taxon>
        <taxon>Paraneoptera</taxon>
        <taxon>Hemiptera</taxon>
        <taxon>Heteroptera</taxon>
        <taxon>Panheteroptera</taxon>
        <taxon>Cimicomorpha</taxon>
        <taxon>Reduviidae</taxon>
        <taxon>Harpactorinae</taxon>
        <taxon>Harpactorini</taxon>
        <taxon>Rhynocoris</taxon>
    </lineage>
</organism>
<dbReference type="AlphaFoldDB" id="A0AAW1CZZ8"/>
<protein>
    <submittedName>
        <fullName evidence="2">Uncharacterized protein</fullName>
    </submittedName>
</protein>
<dbReference type="Proteomes" id="UP001461498">
    <property type="component" value="Unassembled WGS sequence"/>
</dbReference>
<dbReference type="PANTHER" id="PTHR31649">
    <property type="entry name" value="AGAP009604-PA"/>
    <property type="match status" value="1"/>
</dbReference>
<evidence type="ECO:0000313" key="3">
    <source>
        <dbReference type="Proteomes" id="UP001461498"/>
    </source>
</evidence>
<keyword evidence="3" id="KW-1185">Reference proteome</keyword>
<dbReference type="InterPro" id="IPR006616">
    <property type="entry name" value="DM9_repeat"/>
</dbReference>
<dbReference type="Pfam" id="PF11901">
    <property type="entry name" value="DM9"/>
    <property type="match status" value="2"/>
</dbReference>
<feature type="region of interest" description="Disordered" evidence="1">
    <location>
        <begin position="1"/>
        <end position="24"/>
    </location>
</feature>
<evidence type="ECO:0000256" key="1">
    <source>
        <dbReference type="SAM" id="MobiDB-lite"/>
    </source>
</evidence>
<name>A0AAW1CZZ8_9HEMI</name>
<sequence>MITEPQLGGAISTSSPPAPPPPPRQYRAEYRWQTSSSGVPLPVNAVVAGWDSFGNLIYAGRAVHEGNLLPAKIIPDHGCAYISYAGEEHRKMEYEVLCGQDLGWKADSCDRVPREAIRVGYTADGEHLYMGRLRMSDVFPNANGMSYSRGAYRWERSSGDLPVPLDAVQASSEVNRGPIYAGRAYHERDLLPAKVIPSHGCAYISYHGEEFRKVEYEVIIFHFYNY</sequence>
<dbReference type="PANTHER" id="PTHR31649:SF10">
    <property type="entry name" value="IP19903P-RELATED"/>
    <property type="match status" value="1"/>
</dbReference>